<dbReference type="Pfam" id="PF00849">
    <property type="entry name" value="PseudoU_synth_2"/>
    <property type="match status" value="1"/>
</dbReference>
<dbReference type="GO" id="GO:0003723">
    <property type="term" value="F:RNA binding"/>
    <property type="evidence" value="ECO:0007669"/>
    <property type="project" value="InterPro"/>
</dbReference>
<gene>
    <name evidence="4" type="ORF">CRP01_18075</name>
</gene>
<dbReference type="Proteomes" id="UP000223913">
    <property type="component" value="Unassembled WGS sequence"/>
</dbReference>
<dbReference type="PANTHER" id="PTHR21600:SF83">
    <property type="entry name" value="PSEUDOURIDYLATE SYNTHASE RPUSD4, MITOCHONDRIAL"/>
    <property type="match status" value="1"/>
</dbReference>
<dbReference type="InterPro" id="IPR006224">
    <property type="entry name" value="PsdUridine_synth_RluA-like_CS"/>
</dbReference>
<evidence type="ECO:0000256" key="1">
    <source>
        <dbReference type="ARBA" id="ARBA00010876"/>
    </source>
</evidence>
<name>A0A2D0N993_FLAN2</name>
<comment type="similarity">
    <text evidence="1">Belongs to the pseudouridine synthase RluA family.</text>
</comment>
<protein>
    <submittedName>
        <fullName evidence="4">RNA pseudouridine synthase</fullName>
    </submittedName>
</protein>
<organism evidence="4 5">
    <name type="scientific">Flavilitoribacter nigricans (strain ATCC 23147 / DSM 23189 / NBRC 102662 / NCIMB 1420 / SS-2)</name>
    <name type="common">Lewinella nigricans</name>
    <dbReference type="NCBI Taxonomy" id="1122177"/>
    <lineage>
        <taxon>Bacteria</taxon>
        <taxon>Pseudomonadati</taxon>
        <taxon>Bacteroidota</taxon>
        <taxon>Saprospiria</taxon>
        <taxon>Saprospirales</taxon>
        <taxon>Lewinellaceae</taxon>
        <taxon>Flavilitoribacter</taxon>
    </lineage>
</organism>
<dbReference type="PANTHER" id="PTHR21600">
    <property type="entry name" value="MITOCHONDRIAL RNA PSEUDOURIDINE SYNTHASE"/>
    <property type="match status" value="1"/>
</dbReference>
<dbReference type="GO" id="GO:0006396">
    <property type="term" value="P:RNA processing"/>
    <property type="evidence" value="ECO:0007669"/>
    <property type="project" value="UniProtKB-ARBA"/>
</dbReference>
<reference evidence="4 5" key="1">
    <citation type="submission" date="2017-10" db="EMBL/GenBank/DDBJ databases">
        <title>The draft genome sequence of Lewinella nigricans NBRC 102662.</title>
        <authorList>
            <person name="Wang K."/>
        </authorList>
    </citation>
    <scope>NUCLEOTIDE SEQUENCE [LARGE SCALE GENOMIC DNA]</scope>
    <source>
        <strain evidence="4 5">NBRC 102662</strain>
    </source>
</reference>
<dbReference type="RefSeq" id="WP_099151485.1">
    <property type="nucleotide sequence ID" value="NZ_PDUD01000023.1"/>
</dbReference>
<proteinExistence type="inferred from homology"/>
<feature type="domain" description="Pseudouridine synthase RsuA/RluA-like" evidence="3">
    <location>
        <begin position="11"/>
        <end position="168"/>
    </location>
</feature>
<dbReference type="InterPro" id="IPR050188">
    <property type="entry name" value="RluA_PseudoU_synthase"/>
</dbReference>
<dbReference type="GO" id="GO:0001522">
    <property type="term" value="P:pseudouridine synthesis"/>
    <property type="evidence" value="ECO:0007669"/>
    <property type="project" value="InterPro"/>
</dbReference>
<evidence type="ECO:0000256" key="2">
    <source>
        <dbReference type="ARBA" id="ARBA00023235"/>
    </source>
</evidence>
<dbReference type="InterPro" id="IPR020103">
    <property type="entry name" value="PsdUridine_synth_cat_dom_sf"/>
</dbReference>
<dbReference type="SUPFAM" id="SSF55120">
    <property type="entry name" value="Pseudouridine synthase"/>
    <property type="match status" value="1"/>
</dbReference>
<dbReference type="InterPro" id="IPR006145">
    <property type="entry name" value="PsdUridine_synth_RsuA/RluA"/>
</dbReference>
<keyword evidence="5" id="KW-1185">Reference proteome</keyword>
<comment type="caution">
    <text evidence="4">The sequence shown here is derived from an EMBL/GenBank/DDBJ whole genome shotgun (WGS) entry which is preliminary data.</text>
</comment>
<dbReference type="Gene3D" id="3.30.2350.10">
    <property type="entry name" value="Pseudouridine synthase"/>
    <property type="match status" value="1"/>
</dbReference>
<evidence type="ECO:0000313" key="5">
    <source>
        <dbReference type="Proteomes" id="UP000223913"/>
    </source>
</evidence>
<evidence type="ECO:0000259" key="3">
    <source>
        <dbReference type="Pfam" id="PF00849"/>
    </source>
</evidence>
<dbReference type="GO" id="GO:0140098">
    <property type="term" value="F:catalytic activity, acting on RNA"/>
    <property type="evidence" value="ECO:0007669"/>
    <property type="project" value="UniProtKB-ARBA"/>
</dbReference>
<sequence length="230" mass="26509">MEIRVLYEDNHLIAVNKPAGWLVQGDATGDTTLADWVKVYIKNRYQKPGDVFLGIIHRLDRPVSGVVVFARTSKGLERMNALFRDRKVEKTYLAVTTERPYPLKGQLTHYLTKDRERNIAKAYDRMSNRAKGAKKSELDYELIGELGGHHLLKVNPITGRPHQIRAQLGKMGWPIRGDVKYGFHQLNQDLSIHLHCQQLSFEHPVKKEPVVITAEPPRDQVWEMFDIYSE</sequence>
<accession>A0A2D0N993</accession>
<dbReference type="GO" id="GO:0009982">
    <property type="term" value="F:pseudouridine synthase activity"/>
    <property type="evidence" value="ECO:0007669"/>
    <property type="project" value="InterPro"/>
</dbReference>
<evidence type="ECO:0000313" key="4">
    <source>
        <dbReference type="EMBL" id="PHN04940.1"/>
    </source>
</evidence>
<dbReference type="EMBL" id="PDUD01000023">
    <property type="protein sequence ID" value="PHN04940.1"/>
    <property type="molecule type" value="Genomic_DNA"/>
</dbReference>
<dbReference type="AlphaFoldDB" id="A0A2D0N993"/>
<dbReference type="OrthoDB" id="9807829at2"/>
<dbReference type="CDD" id="cd02869">
    <property type="entry name" value="PseudoU_synth_RluA_like"/>
    <property type="match status" value="1"/>
</dbReference>
<keyword evidence="2" id="KW-0413">Isomerase</keyword>
<dbReference type="PROSITE" id="PS01129">
    <property type="entry name" value="PSI_RLU"/>
    <property type="match status" value="1"/>
</dbReference>